<feature type="region of interest" description="Disordered" evidence="1">
    <location>
        <begin position="1"/>
        <end position="62"/>
    </location>
</feature>
<feature type="compositionally biased region" description="Basic residues" evidence="1">
    <location>
        <begin position="51"/>
        <end position="62"/>
    </location>
</feature>
<gene>
    <name evidence="2" type="ORF">F511_11572</name>
</gene>
<keyword evidence="3" id="KW-1185">Reference proteome</keyword>
<protein>
    <submittedName>
        <fullName evidence="2">Uncharacterized protein</fullName>
    </submittedName>
</protein>
<sequence>MSGRGRGRRSSSIEDDGSGSDARVLDGMAQLLEQFVGQAGHGGGPPASRSKSVHARKCTRGE</sequence>
<dbReference type="Proteomes" id="UP000250235">
    <property type="component" value="Unassembled WGS sequence"/>
</dbReference>
<dbReference type="EMBL" id="KQ992334">
    <property type="protein sequence ID" value="KZV50795.1"/>
    <property type="molecule type" value="Genomic_DNA"/>
</dbReference>
<accession>A0A2Z7CWT7</accession>
<evidence type="ECO:0000313" key="2">
    <source>
        <dbReference type="EMBL" id="KZV50795.1"/>
    </source>
</evidence>
<reference evidence="2 3" key="1">
    <citation type="journal article" date="2015" name="Proc. Natl. Acad. Sci. U.S.A.">
        <title>The resurrection genome of Boea hygrometrica: A blueprint for survival of dehydration.</title>
        <authorList>
            <person name="Xiao L."/>
            <person name="Yang G."/>
            <person name="Zhang L."/>
            <person name="Yang X."/>
            <person name="Zhao S."/>
            <person name="Ji Z."/>
            <person name="Zhou Q."/>
            <person name="Hu M."/>
            <person name="Wang Y."/>
            <person name="Chen M."/>
            <person name="Xu Y."/>
            <person name="Jin H."/>
            <person name="Xiao X."/>
            <person name="Hu G."/>
            <person name="Bao F."/>
            <person name="Hu Y."/>
            <person name="Wan P."/>
            <person name="Li L."/>
            <person name="Deng X."/>
            <person name="Kuang T."/>
            <person name="Xiang C."/>
            <person name="Zhu J.K."/>
            <person name="Oliver M.J."/>
            <person name="He Y."/>
        </authorList>
    </citation>
    <scope>NUCLEOTIDE SEQUENCE [LARGE SCALE GENOMIC DNA]</scope>
    <source>
        <strain evidence="3">cv. XS01</strain>
    </source>
</reference>
<organism evidence="2 3">
    <name type="scientific">Dorcoceras hygrometricum</name>
    <dbReference type="NCBI Taxonomy" id="472368"/>
    <lineage>
        <taxon>Eukaryota</taxon>
        <taxon>Viridiplantae</taxon>
        <taxon>Streptophyta</taxon>
        <taxon>Embryophyta</taxon>
        <taxon>Tracheophyta</taxon>
        <taxon>Spermatophyta</taxon>
        <taxon>Magnoliopsida</taxon>
        <taxon>eudicotyledons</taxon>
        <taxon>Gunneridae</taxon>
        <taxon>Pentapetalae</taxon>
        <taxon>asterids</taxon>
        <taxon>lamiids</taxon>
        <taxon>Lamiales</taxon>
        <taxon>Gesneriaceae</taxon>
        <taxon>Didymocarpoideae</taxon>
        <taxon>Trichosporeae</taxon>
        <taxon>Loxocarpinae</taxon>
        <taxon>Dorcoceras</taxon>
    </lineage>
</organism>
<evidence type="ECO:0000313" key="3">
    <source>
        <dbReference type="Proteomes" id="UP000250235"/>
    </source>
</evidence>
<name>A0A2Z7CWT7_9LAMI</name>
<evidence type="ECO:0000256" key="1">
    <source>
        <dbReference type="SAM" id="MobiDB-lite"/>
    </source>
</evidence>
<dbReference type="AlphaFoldDB" id="A0A2Z7CWT7"/>
<proteinExistence type="predicted"/>